<name>A0ACB9DH12_ARCLA</name>
<sequence>MDGHNDYDEGAGDEGRHCTVICLIWFVRVDGEDDRRGEHGTPDKDDRKRWERWWDGVITEKRGGIRD</sequence>
<reference evidence="1 2" key="2">
    <citation type="journal article" date="2022" name="Mol. Ecol. Resour.">
        <title>The genomes of chicory, endive, great burdock and yacon provide insights into Asteraceae paleo-polyploidization history and plant inulin production.</title>
        <authorList>
            <person name="Fan W."/>
            <person name="Wang S."/>
            <person name="Wang H."/>
            <person name="Wang A."/>
            <person name="Jiang F."/>
            <person name="Liu H."/>
            <person name="Zhao H."/>
            <person name="Xu D."/>
            <person name="Zhang Y."/>
        </authorList>
    </citation>
    <scope>NUCLEOTIDE SEQUENCE [LARGE SCALE GENOMIC DNA]</scope>
    <source>
        <strain evidence="2">cv. Niubang</strain>
    </source>
</reference>
<comment type="caution">
    <text evidence="1">The sequence shown here is derived from an EMBL/GenBank/DDBJ whole genome shotgun (WGS) entry which is preliminary data.</text>
</comment>
<proteinExistence type="predicted"/>
<protein>
    <submittedName>
        <fullName evidence="1">Uncharacterized protein</fullName>
    </submittedName>
</protein>
<evidence type="ECO:0000313" key="1">
    <source>
        <dbReference type="EMBL" id="KAI3745832.1"/>
    </source>
</evidence>
<gene>
    <name evidence="1" type="ORF">L6452_08243</name>
</gene>
<organism evidence="1 2">
    <name type="scientific">Arctium lappa</name>
    <name type="common">Greater burdock</name>
    <name type="synonym">Lappa major</name>
    <dbReference type="NCBI Taxonomy" id="4217"/>
    <lineage>
        <taxon>Eukaryota</taxon>
        <taxon>Viridiplantae</taxon>
        <taxon>Streptophyta</taxon>
        <taxon>Embryophyta</taxon>
        <taxon>Tracheophyta</taxon>
        <taxon>Spermatophyta</taxon>
        <taxon>Magnoliopsida</taxon>
        <taxon>eudicotyledons</taxon>
        <taxon>Gunneridae</taxon>
        <taxon>Pentapetalae</taxon>
        <taxon>asterids</taxon>
        <taxon>campanulids</taxon>
        <taxon>Asterales</taxon>
        <taxon>Asteraceae</taxon>
        <taxon>Carduoideae</taxon>
        <taxon>Cardueae</taxon>
        <taxon>Arctiinae</taxon>
        <taxon>Arctium</taxon>
    </lineage>
</organism>
<accession>A0ACB9DH12</accession>
<dbReference type="Proteomes" id="UP001055879">
    <property type="component" value="Linkage Group LG03"/>
</dbReference>
<reference evidence="2" key="1">
    <citation type="journal article" date="2022" name="Mol. Ecol. Resour.">
        <title>The genomes of chicory, endive, great burdock and yacon provide insights into Asteraceae palaeo-polyploidization history and plant inulin production.</title>
        <authorList>
            <person name="Fan W."/>
            <person name="Wang S."/>
            <person name="Wang H."/>
            <person name="Wang A."/>
            <person name="Jiang F."/>
            <person name="Liu H."/>
            <person name="Zhao H."/>
            <person name="Xu D."/>
            <person name="Zhang Y."/>
        </authorList>
    </citation>
    <scope>NUCLEOTIDE SEQUENCE [LARGE SCALE GENOMIC DNA]</scope>
    <source>
        <strain evidence="2">cv. Niubang</strain>
    </source>
</reference>
<evidence type="ECO:0000313" key="2">
    <source>
        <dbReference type="Proteomes" id="UP001055879"/>
    </source>
</evidence>
<dbReference type="EMBL" id="CM042049">
    <property type="protein sequence ID" value="KAI3745832.1"/>
    <property type="molecule type" value="Genomic_DNA"/>
</dbReference>
<keyword evidence="2" id="KW-1185">Reference proteome</keyword>